<accession>A0AAN7KS02</accession>
<evidence type="ECO:0000313" key="4">
    <source>
        <dbReference type="EMBL" id="KAK4768606.1"/>
    </source>
</evidence>
<keyword evidence="3" id="KW-1133">Transmembrane helix</keyword>
<evidence type="ECO:0000256" key="3">
    <source>
        <dbReference type="SAM" id="Phobius"/>
    </source>
</evidence>
<keyword evidence="3" id="KW-0812">Transmembrane</keyword>
<keyword evidence="3" id="KW-0472">Membrane</keyword>
<protein>
    <submittedName>
        <fullName evidence="4">Uncharacterized protein</fullName>
    </submittedName>
</protein>
<name>A0AAN7KS02_9MYRT</name>
<feature type="compositionally biased region" description="Polar residues" evidence="2">
    <location>
        <begin position="1"/>
        <end position="12"/>
    </location>
</feature>
<dbReference type="InterPro" id="IPR002528">
    <property type="entry name" value="MATE_fam"/>
</dbReference>
<reference evidence="4 5" key="1">
    <citation type="journal article" date="2023" name="Hortic Res">
        <title>Pangenome of water caltrop reveals structural variations and asymmetric subgenome divergence after allopolyploidization.</title>
        <authorList>
            <person name="Zhang X."/>
            <person name="Chen Y."/>
            <person name="Wang L."/>
            <person name="Yuan Y."/>
            <person name="Fang M."/>
            <person name="Shi L."/>
            <person name="Lu R."/>
            <person name="Comes H.P."/>
            <person name="Ma Y."/>
            <person name="Chen Y."/>
            <person name="Huang G."/>
            <person name="Zhou Y."/>
            <person name="Zheng Z."/>
            <person name="Qiu Y."/>
        </authorList>
    </citation>
    <scope>NUCLEOTIDE SEQUENCE [LARGE SCALE GENOMIC DNA]</scope>
    <source>
        <tissue evidence="4">Roots</tissue>
    </source>
</reference>
<dbReference type="AlphaFoldDB" id="A0AAN7KS02"/>
<dbReference type="PANTHER" id="PTHR11206">
    <property type="entry name" value="MULTIDRUG RESISTANCE PROTEIN"/>
    <property type="match status" value="1"/>
</dbReference>
<comment type="similarity">
    <text evidence="1">Belongs to the multi antimicrobial extrusion (MATE) (TC 2.A.66.1) family.</text>
</comment>
<feature type="transmembrane region" description="Helical" evidence="3">
    <location>
        <begin position="175"/>
        <end position="194"/>
    </location>
</feature>
<dbReference type="GO" id="GO:0015297">
    <property type="term" value="F:antiporter activity"/>
    <property type="evidence" value="ECO:0007669"/>
    <property type="project" value="InterPro"/>
</dbReference>
<dbReference type="Pfam" id="PF01554">
    <property type="entry name" value="MatE"/>
    <property type="match status" value="1"/>
</dbReference>
<dbReference type="GO" id="GO:0016020">
    <property type="term" value="C:membrane"/>
    <property type="evidence" value="ECO:0007669"/>
    <property type="project" value="InterPro"/>
</dbReference>
<organism evidence="4 5">
    <name type="scientific">Trapa incisa</name>
    <dbReference type="NCBI Taxonomy" id="236973"/>
    <lineage>
        <taxon>Eukaryota</taxon>
        <taxon>Viridiplantae</taxon>
        <taxon>Streptophyta</taxon>
        <taxon>Embryophyta</taxon>
        <taxon>Tracheophyta</taxon>
        <taxon>Spermatophyta</taxon>
        <taxon>Magnoliopsida</taxon>
        <taxon>eudicotyledons</taxon>
        <taxon>Gunneridae</taxon>
        <taxon>Pentapetalae</taxon>
        <taxon>rosids</taxon>
        <taxon>malvids</taxon>
        <taxon>Myrtales</taxon>
        <taxon>Lythraceae</taxon>
        <taxon>Trapa</taxon>
    </lineage>
</organism>
<gene>
    <name evidence="4" type="ORF">SAY87_003747</name>
</gene>
<comment type="caution">
    <text evidence="4">The sequence shown here is derived from an EMBL/GenBank/DDBJ whole genome shotgun (WGS) entry which is preliminary data.</text>
</comment>
<dbReference type="GO" id="GO:0042910">
    <property type="term" value="F:xenobiotic transmembrane transporter activity"/>
    <property type="evidence" value="ECO:0007669"/>
    <property type="project" value="InterPro"/>
</dbReference>
<feature type="region of interest" description="Disordered" evidence="2">
    <location>
        <begin position="1"/>
        <end position="22"/>
    </location>
</feature>
<keyword evidence="5" id="KW-1185">Reference proteome</keyword>
<feature type="transmembrane region" description="Helical" evidence="3">
    <location>
        <begin position="110"/>
        <end position="128"/>
    </location>
</feature>
<dbReference type="Proteomes" id="UP001345219">
    <property type="component" value="Chromosome 3"/>
</dbReference>
<sequence length="228" mass="25115">MSPGRSTSLLQHSASGGDDAASGSGWWRFDAAEAKRQVQFSLPMILTNAFYYAKLAGATLAKCWTTVTGFAFFVGLSGALETLCGQGFDAKLYRTLVLILLHQDPDISRYAAPYTKALIPGIFAYGFFKNILCFLQTQTILLPPTIFSAIPFAIHFGVAYYLVHKTALRFEGASLAVLILMCIRVLPLTLYLSFSKRCEHSWEGFSRDSLGYIAVNLKLALPSTAMKW</sequence>
<evidence type="ECO:0000256" key="1">
    <source>
        <dbReference type="ARBA" id="ARBA00010199"/>
    </source>
</evidence>
<feature type="compositionally biased region" description="Low complexity" evidence="2">
    <location>
        <begin position="13"/>
        <end position="22"/>
    </location>
</feature>
<proteinExistence type="inferred from homology"/>
<dbReference type="EMBL" id="JAXIOK010000006">
    <property type="protein sequence ID" value="KAK4768606.1"/>
    <property type="molecule type" value="Genomic_DNA"/>
</dbReference>
<evidence type="ECO:0000313" key="5">
    <source>
        <dbReference type="Proteomes" id="UP001345219"/>
    </source>
</evidence>
<evidence type="ECO:0000256" key="2">
    <source>
        <dbReference type="SAM" id="MobiDB-lite"/>
    </source>
</evidence>
<feature type="transmembrane region" description="Helical" evidence="3">
    <location>
        <begin position="140"/>
        <end position="163"/>
    </location>
</feature>